<feature type="transmembrane region" description="Helical" evidence="6">
    <location>
        <begin position="195"/>
        <end position="211"/>
    </location>
</feature>
<dbReference type="InterPro" id="IPR038330">
    <property type="entry name" value="TspO/MBR-related_sf"/>
</dbReference>
<evidence type="ECO:0000256" key="4">
    <source>
        <dbReference type="ARBA" id="ARBA00022989"/>
    </source>
</evidence>
<evidence type="ECO:0000256" key="6">
    <source>
        <dbReference type="SAM" id="Phobius"/>
    </source>
</evidence>
<feature type="transmembrane region" description="Helical" evidence="6">
    <location>
        <begin position="132"/>
        <end position="151"/>
    </location>
</feature>
<feature type="transmembrane region" description="Helical" evidence="6">
    <location>
        <begin position="5"/>
        <end position="24"/>
    </location>
</feature>
<accession>A0A1I5YCP6</accession>
<keyword evidence="4 6" id="KW-1133">Transmembrane helix</keyword>
<dbReference type="RefSeq" id="WP_061803787.1">
    <property type="nucleotide sequence ID" value="NZ_FOXX01000002.1"/>
</dbReference>
<comment type="subcellular location">
    <subcellularLocation>
        <location evidence="1">Membrane</location>
        <topology evidence="1">Multi-pass membrane protein</topology>
    </subcellularLocation>
</comment>
<keyword evidence="8" id="KW-1185">Reference proteome</keyword>
<evidence type="ECO:0000313" key="7">
    <source>
        <dbReference type="EMBL" id="SFQ42001.1"/>
    </source>
</evidence>
<dbReference type="EMBL" id="FOXX01000002">
    <property type="protein sequence ID" value="SFQ42001.1"/>
    <property type="molecule type" value="Genomic_DNA"/>
</dbReference>
<feature type="transmembrane region" description="Helical" evidence="6">
    <location>
        <begin position="171"/>
        <end position="188"/>
    </location>
</feature>
<dbReference type="PANTHER" id="PTHR33802">
    <property type="entry name" value="SI:CH211-161H7.5-RELATED"/>
    <property type="match status" value="1"/>
</dbReference>
<evidence type="ECO:0000313" key="8">
    <source>
        <dbReference type="Proteomes" id="UP000182762"/>
    </source>
</evidence>
<sequence>MKYLIISAINLLAFLFMISTNYFFPESRNVSKISDSINAFITPAGYAFSIWGLIFLLLAFYAIRQFFAKGIDKEIYEKVGLWFALNVIFNGLWSPVFGSENVALSLVIILGVLVTLIVIYTKTQNATKHHSWLMRLPFSIYIGWVSIATIVNVFTLLKYKGITELFGVSEYGWTIIMLLVGGLLSIYFTLKNRDIAYSLVFIWAYIAIIVQRQDMHAIVITASISIVLIIIFIIISLIRRKKRLS</sequence>
<gene>
    <name evidence="7" type="ORF">SAMN02745910_01381</name>
</gene>
<proteinExistence type="inferred from homology"/>
<dbReference type="Proteomes" id="UP000182762">
    <property type="component" value="Unassembled WGS sequence"/>
</dbReference>
<dbReference type="Pfam" id="PF03073">
    <property type="entry name" value="TspO_MBR"/>
    <property type="match status" value="1"/>
</dbReference>
<evidence type="ECO:0000256" key="3">
    <source>
        <dbReference type="ARBA" id="ARBA00022692"/>
    </source>
</evidence>
<dbReference type="GeneID" id="93710099"/>
<dbReference type="PANTHER" id="PTHR33802:SF1">
    <property type="entry name" value="XK-RELATED PROTEIN"/>
    <property type="match status" value="1"/>
</dbReference>
<evidence type="ECO:0000256" key="2">
    <source>
        <dbReference type="ARBA" id="ARBA00007524"/>
    </source>
</evidence>
<name>A0A1I5YCP6_9BACI</name>
<feature type="transmembrane region" description="Helical" evidence="6">
    <location>
        <begin position="217"/>
        <end position="238"/>
    </location>
</feature>
<feature type="transmembrane region" description="Helical" evidence="6">
    <location>
        <begin position="44"/>
        <end position="63"/>
    </location>
</feature>
<comment type="similarity">
    <text evidence="2">Belongs to the TspO/BZRP family.</text>
</comment>
<reference evidence="7 8" key="1">
    <citation type="submission" date="2016-10" db="EMBL/GenBank/DDBJ databases">
        <authorList>
            <person name="Varghese N."/>
            <person name="Submissions S."/>
        </authorList>
    </citation>
    <scope>NUCLEOTIDE SEQUENCE [LARGE SCALE GENOMIC DNA]</scope>
    <source>
        <strain evidence="7 8">DSM 13796</strain>
    </source>
</reference>
<dbReference type="InterPro" id="IPR004307">
    <property type="entry name" value="TspO_MBR"/>
</dbReference>
<dbReference type="Gene3D" id="1.20.1260.100">
    <property type="entry name" value="TspO/MBR protein"/>
    <property type="match status" value="1"/>
</dbReference>
<feature type="transmembrane region" description="Helical" evidence="6">
    <location>
        <begin position="75"/>
        <end position="96"/>
    </location>
</feature>
<evidence type="ECO:0000256" key="1">
    <source>
        <dbReference type="ARBA" id="ARBA00004141"/>
    </source>
</evidence>
<organism evidence="7 8">
    <name type="scientific">Priestia endophytica DSM 13796</name>
    <dbReference type="NCBI Taxonomy" id="1121089"/>
    <lineage>
        <taxon>Bacteria</taxon>
        <taxon>Bacillati</taxon>
        <taxon>Bacillota</taxon>
        <taxon>Bacilli</taxon>
        <taxon>Bacillales</taxon>
        <taxon>Bacillaceae</taxon>
        <taxon>Priestia</taxon>
    </lineage>
</organism>
<keyword evidence="5 6" id="KW-0472">Membrane</keyword>
<evidence type="ECO:0000256" key="5">
    <source>
        <dbReference type="ARBA" id="ARBA00023136"/>
    </source>
</evidence>
<protein>
    <submittedName>
        <fullName evidence="7">TspO and MBR related proteins</fullName>
    </submittedName>
</protein>
<feature type="transmembrane region" description="Helical" evidence="6">
    <location>
        <begin position="102"/>
        <end position="120"/>
    </location>
</feature>
<comment type="caution">
    <text evidence="7">The sequence shown here is derived from an EMBL/GenBank/DDBJ whole genome shotgun (WGS) entry which is preliminary data.</text>
</comment>
<keyword evidence="3 6" id="KW-0812">Transmembrane</keyword>